<dbReference type="Proteomes" id="UP000677228">
    <property type="component" value="Unassembled WGS sequence"/>
</dbReference>
<proteinExistence type="predicted"/>
<evidence type="ECO:0000313" key="5">
    <source>
        <dbReference type="Proteomes" id="UP000677228"/>
    </source>
</evidence>
<dbReference type="EMBL" id="CAJNOK010025503">
    <property type="protein sequence ID" value="CAF1390851.1"/>
    <property type="molecule type" value="Genomic_DNA"/>
</dbReference>
<feature type="region of interest" description="Disordered" evidence="1">
    <location>
        <begin position="289"/>
        <end position="325"/>
    </location>
</feature>
<dbReference type="Pfam" id="PF00665">
    <property type="entry name" value="rve"/>
    <property type="match status" value="1"/>
</dbReference>
<protein>
    <recommendedName>
        <fullName evidence="2">Integrase catalytic domain-containing protein</fullName>
    </recommendedName>
</protein>
<evidence type="ECO:0000313" key="3">
    <source>
        <dbReference type="EMBL" id="CAF1390851.1"/>
    </source>
</evidence>
<dbReference type="GO" id="GO:0003676">
    <property type="term" value="F:nucleic acid binding"/>
    <property type="evidence" value="ECO:0007669"/>
    <property type="project" value="InterPro"/>
</dbReference>
<dbReference type="Gene3D" id="3.30.420.10">
    <property type="entry name" value="Ribonuclease H-like superfamily/Ribonuclease H"/>
    <property type="match status" value="1"/>
</dbReference>
<dbReference type="AlphaFoldDB" id="A0A8S2F497"/>
<sequence length="338" mass="38939">MKLVTKPNIKKLLTSPLVLTHYDQADGLSRLPVRPDIKFDKPDPGESRIAAMIQKQYQQELPLQALQIAQATRKDAILKFVYDYILSENSKQPVKAPLQQWKVPDKPWQRIHIDFTRKFTGLYFLIIVDAHSKWLEVLIMNNISTKATVDALSSLFARYGLCEEIISDNGTQFTSEEFADFCARNGIRHSRTSAAHPQSNGPTPHPTTNASPAELFFKRQLWSVLDLLRPNVTDASSVARKCYQLNFDRRTKERYFYEGSRIWIVKEENYTWRRHREYSSDEDIIIMDSTPITDQTTSTTTDHNKGSSTSSSSSDQDSQIVRRSSRLRKPVQRLIEEI</sequence>
<dbReference type="SUPFAM" id="SSF53098">
    <property type="entry name" value="Ribonuclease H-like"/>
    <property type="match status" value="1"/>
</dbReference>
<evidence type="ECO:0000313" key="4">
    <source>
        <dbReference type="EMBL" id="CAF4198494.1"/>
    </source>
</evidence>
<organism evidence="3 5">
    <name type="scientific">Didymodactylos carnosus</name>
    <dbReference type="NCBI Taxonomy" id="1234261"/>
    <lineage>
        <taxon>Eukaryota</taxon>
        <taxon>Metazoa</taxon>
        <taxon>Spiralia</taxon>
        <taxon>Gnathifera</taxon>
        <taxon>Rotifera</taxon>
        <taxon>Eurotatoria</taxon>
        <taxon>Bdelloidea</taxon>
        <taxon>Philodinida</taxon>
        <taxon>Philodinidae</taxon>
        <taxon>Didymodactylos</taxon>
    </lineage>
</organism>
<dbReference type="GO" id="GO:0015074">
    <property type="term" value="P:DNA integration"/>
    <property type="evidence" value="ECO:0007669"/>
    <property type="project" value="InterPro"/>
</dbReference>
<dbReference type="Proteomes" id="UP000682733">
    <property type="component" value="Unassembled WGS sequence"/>
</dbReference>
<evidence type="ECO:0000256" key="1">
    <source>
        <dbReference type="SAM" id="MobiDB-lite"/>
    </source>
</evidence>
<dbReference type="PANTHER" id="PTHR37984">
    <property type="entry name" value="PROTEIN CBG26694"/>
    <property type="match status" value="1"/>
</dbReference>
<dbReference type="PANTHER" id="PTHR37984:SF5">
    <property type="entry name" value="PROTEIN NYNRIN-LIKE"/>
    <property type="match status" value="1"/>
</dbReference>
<dbReference type="InterPro" id="IPR001584">
    <property type="entry name" value="Integrase_cat-core"/>
</dbReference>
<reference evidence="3" key="1">
    <citation type="submission" date="2021-02" db="EMBL/GenBank/DDBJ databases">
        <authorList>
            <person name="Nowell W R."/>
        </authorList>
    </citation>
    <scope>NUCLEOTIDE SEQUENCE</scope>
</reference>
<feature type="domain" description="Integrase catalytic" evidence="2">
    <location>
        <begin position="103"/>
        <end position="204"/>
    </location>
</feature>
<dbReference type="EMBL" id="CAJOBA010047208">
    <property type="protein sequence ID" value="CAF4198494.1"/>
    <property type="molecule type" value="Genomic_DNA"/>
</dbReference>
<dbReference type="InterPro" id="IPR036397">
    <property type="entry name" value="RNaseH_sf"/>
</dbReference>
<accession>A0A8S2F497</accession>
<dbReference type="InterPro" id="IPR050951">
    <property type="entry name" value="Retrovirus_Pol_polyprotein"/>
</dbReference>
<dbReference type="InterPro" id="IPR012337">
    <property type="entry name" value="RNaseH-like_sf"/>
</dbReference>
<gene>
    <name evidence="3" type="ORF">OVA965_LOCUS32566</name>
    <name evidence="4" type="ORF">TMI583_LOCUS33427</name>
</gene>
<feature type="compositionally biased region" description="Low complexity" evidence="1">
    <location>
        <begin position="289"/>
        <end position="322"/>
    </location>
</feature>
<evidence type="ECO:0000259" key="2">
    <source>
        <dbReference type="PROSITE" id="PS50994"/>
    </source>
</evidence>
<name>A0A8S2F497_9BILA</name>
<dbReference type="PROSITE" id="PS50994">
    <property type="entry name" value="INTEGRASE"/>
    <property type="match status" value="1"/>
</dbReference>
<comment type="caution">
    <text evidence="3">The sequence shown here is derived from an EMBL/GenBank/DDBJ whole genome shotgun (WGS) entry which is preliminary data.</text>
</comment>